<keyword evidence="1" id="KW-0732">Signal</keyword>
<name>A0A8B6BUU9_MYTGA</name>
<evidence type="ECO:0000256" key="1">
    <source>
        <dbReference type="SAM" id="SignalP"/>
    </source>
</evidence>
<protein>
    <submittedName>
        <fullName evidence="2">Uncharacterized protein</fullName>
    </submittedName>
</protein>
<feature type="signal peptide" evidence="1">
    <location>
        <begin position="1"/>
        <end position="24"/>
    </location>
</feature>
<keyword evidence="3" id="KW-1185">Reference proteome</keyword>
<dbReference type="EMBL" id="UYJE01000686">
    <property type="protein sequence ID" value="VDH95373.1"/>
    <property type="molecule type" value="Genomic_DNA"/>
</dbReference>
<dbReference type="AlphaFoldDB" id="A0A8B6BUU9"/>
<comment type="caution">
    <text evidence="2">The sequence shown here is derived from an EMBL/GenBank/DDBJ whole genome shotgun (WGS) entry which is preliminary data.</text>
</comment>
<proteinExistence type="predicted"/>
<accession>A0A8B6BUU9</accession>
<organism evidence="2 3">
    <name type="scientific">Mytilus galloprovincialis</name>
    <name type="common">Mediterranean mussel</name>
    <dbReference type="NCBI Taxonomy" id="29158"/>
    <lineage>
        <taxon>Eukaryota</taxon>
        <taxon>Metazoa</taxon>
        <taxon>Spiralia</taxon>
        <taxon>Lophotrochozoa</taxon>
        <taxon>Mollusca</taxon>
        <taxon>Bivalvia</taxon>
        <taxon>Autobranchia</taxon>
        <taxon>Pteriomorphia</taxon>
        <taxon>Mytilida</taxon>
        <taxon>Mytiloidea</taxon>
        <taxon>Mytilidae</taxon>
        <taxon>Mytilinae</taxon>
        <taxon>Mytilus</taxon>
    </lineage>
</organism>
<feature type="chain" id="PRO_5032600228" evidence="1">
    <location>
        <begin position="25"/>
        <end position="119"/>
    </location>
</feature>
<sequence length="119" mass="13506">MEVFKMKNIILCFCLLLMLGTTNGGRYQYCSDGCCEHQFCAFKAICYPRLNCKQGCPDGSCDNGLCMPDKMCFTNSECKMGHVCTMHFNLGYPTCQYDLDIGRSLCVDRFGRPDVKKYP</sequence>
<dbReference type="Proteomes" id="UP000596742">
    <property type="component" value="Unassembled WGS sequence"/>
</dbReference>
<reference evidence="2" key="1">
    <citation type="submission" date="2018-11" db="EMBL/GenBank/DDBJ databases">
        <authorList>
            <person name="Alioto T."/>
            <person name="Alioto T."/>
        </authorList>
    </citation>
    <scope>NUCLEOTIDE SEQUENCE</scope>
</reference>
<gene>
    <name evidence="2" type="ORF">MGAL_10B070920</name>
</gene>
<evidence type="ECO:0000313" key="2">
    <source>
        <dbReference type="EMBL" id="VDH95373.1"/>
    </source>
</evidence>
<dbReference type="OrthoDB" id="6041601at2759"/>
<evidence type="ECO:0000313" key="3">
    <source>
        <dbReference type="Proteomes" id="UP000596742"/>
    </source>
</evidence>